<proteinExistence type="predicted"/>
<reference evidence="1" key="1">
    <citation type="submission" date="2018-02" db="EMBL/GenBank/DDBJ databases">
        <title>Rhizophora mucronata_Transcriptome.</title>
        <authorList>
            <person name="Meera S.P."/>
            <person name="Sreeshan A."/>
            <person name="Augustine A."/>
        </authorList>
    </citation>
    <scope>NUCLEOTIDE SEQUENCE</scope>
    <source>
        <tissue evidence="1">Leaf</tissue>
    </source>
</reference>
<evidence type="ECO:0000313" key="1">
    <source>
        <dbReference type="EMBL" id="MBX50917.1"/>
    </source>
</evidence>
<organism evidence="1">
    <name type="scientific">Rhizophora mucronata</name>
    <name type="common">Asiatic mangrove</name>
    <dbReference type="NCBI Taxonomy" id="61149"/>
    <lineage>
        <taxon>Eukaryota</taxon>
        <taxon>Viridiplantae</taxon>
        <taxon>Streptophyta</taxon>
        <taxon>Embryophyta</taxon>
        <taxon>Tracheophyta</taxon>
        <taxon>Spermatophyta</taxon>
        <taxon>Magnoliopsida</taxon>
        <taxon>eudicotyledons</taxon>
        <taxon>Gunneridae</taxon>
        <taxon>Pentapetalae</taxon>
        <taxon>rosids</taxon>
        <taxon>fabids</taxon>
        <taxon>Malpighiales</taxon>
        <taxon>Rhizophoraceae</taxon>
        <taxon>Rhizophora</taxon>
    </lineage>
</organism>
<dbReference type="EMBL" id="GGEC01070433">
    <property type="protein sequence ID" value="MBX50917.1"/>
    <property type="molecule type" value="Transcribed_RNA"/>
</dbReference>
<protein>
    <submittedName>
        <fullName evidence="1">Uncharacterized protein</fullName>
    </submittedName>
</protein>
<accession>A0A2P2P892</accession>
<name>A0A2P2P892_RHIMU</name>
<sequence length="14" mass="1851">MLEEYDIFHIIEWI</sequence>